<dbReference type="GO" id="GO:0005304">
    <property type="term" value="F:L-valine transmembrane transporter activity"/>
    <property type="evidence" value="ECO:0007669"/>
    <property type="project" value="TreeGrafter"/>
</dbReference>
<gene>
    <name evidence="10" type="ORF">A6A20_11245</name>
</gene>
<evidence type="ECO:0000256" key="9">
    <source>
        <dbReference type="RuleBase" id="RU362122"/>
    </source>
</evidence>
<name>A0A9X4PDI5_9PAST</name>
<feature type="transmembrane region" description="Helical" evidence="9">
    <location>
        <begin position="146"/>
        <end position="164"/>
    </location>
</feature>
<sequence>MNKNTLIVGFMLFAMFFGAGNLIFPPRLGLESQQYYLPTILGFIATGVGLPLLGIIVGSFYQGGYQKALDKINPYFSIIFLSAIYLSVGPFFAIPRTGATAYELAVQPFFSQYSIWIQLFFSLLYFLVSLWLALNPSKMVERIGAVLTPLLLLAIFILVVSALFQPSSEITPIQSTTQTAFFKGFVEGYLTMDALASIAYSMIVILAIQAKGVTKQALTKQTIISALIAGLALALIYLSLAWIGNKIYIDPTELQLLKEKNQDIGTYILNSVTNRAFGDFGRIMLGIIVSLACLTTAIGLIVSVSEYFNSIYRKISYKTYATIFTLISFMIANQGLNFVISKSVPVLSILYPIAMSIIFILLLNLFIPVPMLAQRTAIGFVCIIAILSIMDIPLFHHLPLKSYSMEWLLFGILGLALGWGIALIQQKNKTE</sequence>
<keyword evidence="3 9" id="KW-0813">Transport</keyword>
<protein>
    <recommendedName>
        <fullName evidence="9">Branched-chain amino acid transport system carrier protein</fullName>
    </recommendedName>
</protein>
<feature type="transmembrane region" description="Helical" evidence="9">
    <location>
        <begin position="283"/>
        <end position="308"/>
    </location>
</feature>
<comment type="caution">
    <text evidence="10">The sequence shown here is derived from an EMBL/GenBank/DDBJ whole genome shotgun (WGS) entry which is preliminary data.</text>
</comment>
<keyword evidence="4" id="KW-1003">Cell membrane</keyword>
<evidence type="ECO:0000256" key="6">
    <source>
        <dbReference type="ARBA" id="ARBA00022970"/>
    </source>
</evidence>
<feature type="transmembrane region" description="Helical" evidence="9">
    <location>
        <begin position="407"/>
        <end position="424"/>
    </location>
</feature>
<dbReference type="NCBIfam" id="TIGR00796">
    <property type="entry name" value="livcs"/>
    <property type="match status" value="1"/>
</dbReference>
<keyword evidence="8 9" id="KW-0472">Membrane</keyword>
<keyword evidence="7 9" id="KW-1133">Transmembrane helix</keyword>
<dbReference type="InterPro" id="IPR004685">
    <property type="entry name" value="Brnchd-chn_aa_trnsp_Livcs"/>
</dbReference>
<dbReference type="Pfam" id="PF05525">
    <property type="entry name" value="Branch_AA_trans"/>
    <property type="match status" value="1"/>
</dbReference>
<feature type="transmembrane region" description="Helical" evidence="9">
    <location>
        <begin position="189"/>
        <end position="210"/>
    </location>
</feature>
<feature type="transmembrane region" description="Helical" evidence="9">
    <location>
        <begin position="36"/>
        <end position="61"/>
    </location>
</feature>
<dbReference type="AlphaFoldDB" id="A0A9X4PDI5"/>
<keyword evidence="5 9" id="KW-0812">Transmembrane</keyword>
<feature type="transmembrane region" description="Helical" evidence="9">
    <location>
        <begin position="7"/>
        <end position="24"/>
    </location>
</feature>
<evidence type="ECO:0000313" key="11">
    <source>
        <dbReference type="Proteomes" id="UP001155500"/>
    </source>
</evidence>
<dbReference type="RefSeq" id="WP_279573533.1">
    <property type="nucleotide sequence ID" value="NZ_LWID01000001.1"/>
</dbReference>
<dbReference type="EMBL" id="LWID01000001">
    <property type="protein sequence ID" value="MDG6896177.1"/>
    <property type="molecule type" value="Genomic_DNA"/>
</dbReference>
<organism evidence="10 11">
    <name type="scientific">Volucribacter amazonae</name>
    <dbReference type="NCBI Taxonomy" id="256731"/>
    <lineage>
        <taxon>Bacteria</taxon>
        <taxon>Pseudomonadati</taxon>
        <taxon>Pseudomonadota</taxon>
        <taxon>Gammaproteobacteria</taxon>
        <taxon>Pasteurellales</taxon>
        <taxon>Pasteurellaceae</taxon>
        <taxon>Volucribacter</taxon>
    </lineage>
</organism>
<dbReference type="GO" id="GO:0015190">
    <property type="term" value="F:L-leucine transmembrane transporter activity"/>
    <property type="evidence" value="ECO:0007669"/>
    <property type="project" value="TreeGrafter"/>
</dbReference>
<dbReference type="PANTHER" id="PTHR30588:SF7">
    <property type="entry name" value="BRANCHED-CHAIN AMINO ACID CARRIER PROTEIN SAOUHSC_01411-RELATED"/>
    <property type="match status" value="1"/>
</dbReference>
<keyword evidence="11" id="KW-1185">Reference proteome</keyword>
<dbReference type="GO" id="GO:0005886">
    <property type="term" value="C:plasma membrane"/>
    <property type="evidence" value="ECO:0007669"/>
    <property type="project" value="UniProtKB-SubCell"/>
</dbReference>
<evidence type="ECO:0000256" key="7">
    <source>
        <dbReference type="ARBA" id="ARBA00022989"/>
    </source>
</evidence>
<feature type="transmembrane region" description="Helical" evidence="9">
    <location>
        <begin position="377"/>
        <end position="395"/>
    </location>
</feature>
<dbReference type="PANTHER" id="PTHR30588">
    <property type="entry name" value="BRANCHED-CHAIN AMINO ACID TRANSPORT SYSTEM 2 CARRIER PROTEIN"/>
    <property type="match status" value="1"/>
</dbReference>
<dbReference type="GO" id="GO:0015820">
    <property type="term" value="P:L-leucine transport"/>
    <property type="evidence" value="ECO:0007669"/>
    <property type="project" value="TreeGrafter"/>
</dbReference>
<evidence type="ECO:0000256" key="3">
    <source>
        <dbReference type="ARBA" id="ARBA00022448"/>
    </source>
</evidence>
<comment type="function">
    <text evidence="9">Component of the transport system for branched-chain amino acids.</text>
</comment>
<comment type="similarity">
    <text evidence="2 9">Belongs to the branched chain amino acid transporter family.</text>
</comment>
<evidence type="ECO:0000256" key="1">
    <source>
        <dbReference type="ARBA" id="ARBA00004651"/>
    </source>
</evidence>
<dbReference type="GO" id="GO:0015188">
    <property type="term" value="F:L-isoleucine transmembrane transporter activity"/>
    <property type="evidence" value="ECO:0007669"/>
    <property type="project" value="TreeGrafter"/>
</dbReference>
<proteinExistence type="inferred from homology"/>
<comment type="subcellular location">
    <subcellularLocation>
        <location evidence="9">Cell inner membrane</location>
        <topology evidence="9">Multi-pass membrane protein</topology>
    </subcellularLocation>
    <subcellularLocation>
        <location evidence="1">Cell membrane</location>
        <topology evidence="1">Multi-pass membrane protein</topology>
    </subcellularLocation>
</comment>
<feature type="transmembrane region" description="Helical" evidence="9">
    <location>
        <begin position="222"/>
        <end position="243"/>
    </location>
</feature>
<feature type="transmembrane region" description="Helical" evidence="9">
    <location>
        <begin position="73"/>
        <end position="93"/>
    </location>
</feature>
<feature type="transmembrane region" description="Helical" evidence="9">
    <location>
        <begin position="320"/>
        <end position="340"/>
    </location>
</feature>
<reference evidence="10" key="1">
    <citation type="submission" date="2016-03" db="EMBL/GenBank/DDBJ databases">
        <title>Co-evolution between Pasteurellaceae and their hosts.</title>
        <authorList>
            <person name="Hansen M.J."/>
            <person name="Bojesen A.M."/>
            <person name="Planet P."/>
        </authorList>
    </citation>
    <scope>NUCLEOTIDE SEQUENCE</scope>
    <source>
        <strain evidence="10">146/S8/89</strain>
    </source>
</reference>
<evidence type="ECO:0000256" key="2">
    <source>
        <dbReference type="ARBA" id="ARBA00008540"/>
    </source>
</evidence>
<dbReference type="GO" id="GO:0015818">
    <property type="term" value="P:isoleucine transport"/>
    <property type="evidence" value="ECO:0007669"/>
    <property type="project" value="TreeGrafter"/>
</dbReference>
<dbReference type="Proteomes" id="UP001155500">
    <property type="component" value="Unassembled WGS sequence"/>
</dbReference>
<feature type="transmembrane region" description="Helical" evidence="9">
    <location>
        <begin position="113"/>
        <end position="134"/>
    </location>
</feature>
<evidence type="ECO:0000313" key="10">
    <source>
        <dbReference type="EMBL" id="MDG6896177.1"/>
    </source>
</evidence>
<evidence type="ECO:0000256" key="8">
    <source>
        <dbReference type="ARBA" id="ARBA00023136"/>
    </source>
</evidence>
<evidence type="ECO:0000256" key="4">
    <source>
        <dbReference type="ARBA" id="ARBA00022475"/>
    </source>
</evidence>
<accession>A0A9X4PDI5</accession>
<feature type="transmembrane region" description="Helical" evidence="9">
    <location>
        <begin position="346"/>
        <end position="365"/>
    </location>
</feature>
<keyword evidence="6 9" id="KW-0029">Amino-acid transport</keyword>
<evidence type="ECO:0000256" key="5">
    <source>
        <dbReference type="ARBA" id="ARBA00022692"/>
    </source>
</evidence>